<reference evidence="1 2" key="1">
    <citation type="submission" date="2021-03" db="EMBL/GenBank/DDBJ databases">
        <title>Five novel Rahnella species.</title>
        <authorList>
            <person name="Brady C."/>
            <person name="Asselin J."/>
            <person name="Beer S."/>
            <person name="Bruberg M.B."/>
            <person name="Crampton B."/>
            <person name="Venter S."/>
            <person name="Arnold D."/>
            <person name="Denman S."/>
        </authorList>
    </citation>
    <scope>NUCLEOTIDE SEQUENCE [LARGE SCALE GENOMIC DNA]</scope>
    <source>
        <strain evidence="1 2">FRB 231</strain>
    </source>
</reference>
<gene>
    <name evidence="1" type="ORF">J1784_12260</name>
</gene>
<evidence type="ECO:0000313" key="2">
    <source>
        <dbReference type="Proteomes" id="UP000739284"/>
    </source>
</evidence>
<sequence length="113" mass="12639">MPTDTFTWRTQKSAQGTDTVRTLQAQFGDGYKQVAASGINAKAETWNLSWTGKKSEASAIRQFLLSHVISSFWWTTPWGERLLWRVKSDSVSVSFPAGDKATLSFTFEQAFAP</sequence>
<proteinExistence type="predicted"/>
<accession>A0ABS6LFU3</accession>
<dbReference type="InterPro" id="IPR010265">
    <property type="entry name" value="Phage_lambda_TipM"/>
</dbReference>
<evidence type="ECO:0000313" key="1">
    <source>
        <dbReference type="EMBL" id="MBU9845783.1"/>
    </source>
</evidence>
<organism evidence="1 2">
    <name type="scientific">Rahnella ecdela</name>
    <dbReference type="NCBI Taxonomy" id="2816250"/>
    <lineage>
        <taxon>Bacteria</taxon>
        <taxon>Pseudomonadati</taxon>
        <taxon>Pseudomonadota</taxon>
        <taxon>Gammaproteobacteria</taxon>
        <taxon>Enterobacterales</taxon>
        <taxon>Yersiniaceae</taxon>
        <taxon>Rahnella</taxon>
    </lineage>
</organism>
<dbReference type="RefSeq" id="WP_217149454.1">
    <property type="nucleotide sequence ID" value="NZ_JAFMOY010000125.1"/>
</dbReference>
<dbReference type="Pfam" id="PF05939">
    <property type="entry name" value="Phage_min_tail"/>
    <property type="match status" value="1"/>
</dbReference>
<keyword evidence="2" id="KW-1185">Reference proteome</keyword>
<name>A0ABS6LFU3_9GAMM</name>
<protein>
    <submittedName>
        <fullName evidence="1">Phage tail protein</fullName>
    </submittedName>
</protein>
<dbReference type="EMBL" id="JAFMOY010000125">
    <property type="protein sequence ID" value="MBU9845783.1"/>
    <property type="molecule type" value="Genomic_DNA"/>
</dbReference>
<dbReference type="Proteomes" id="UP000739284">
    <property type="component" value="Unassembled WGS sequence"/>
</dbReference>
<comment type="caution">
    <text evidence="1">The sequence shown here is derived from an EMBL/GenBank/DDBJ whole genome shotgun (WGS) entry which is preliminary data.</text>
</comment>